<dbReference type="EMBL" id="JAAIKC010000003">
    <property type="protein sequence ID" value="NEW06741.1"/>
    <property type="molecule type" value="Genomic_DNA"/>
</dbReference>
<accession>A0A6G3ZYT7</accession>
<protein>
    <submittedName>
        <fullName evidence="1">Uncharacterized protein</fullName>
    </submittedName>
</protein>
<dbReference type="RefSeq" id="WP_163946301.1">
    <property type="nucleotide sequence ID" value="NZ_JAAIKC010000003.1"/>
</dbReference>
<proteinExistence type="predicted"/>
<gene>
    <name evidence="1" type="ORF">GK047_12020</name>
</gene>
<dbReference type="AlphaFoldDB" id="A0A6G3ZYT7"/>
<name>A0A6G3ZYT7_9BACL</name>
<sequence length="77" mass="8725">MNILLGNKVTERTVDTYKSMDNAASTYIRKGKEHILPLLLSEFSLEVDAKLLEPYDLIVGVQADEYGSISWNCKFNN</sequence>
<comment type="caution">
    <text evidence="1">The sequence shown here is derived from an EMBL/GenBank/DDBJ whole genome shotgun (WGS) entry which is preliminary data.</text>
</comment>
<reference evidence="1" key="1">
    <citation type="submission" date="2020-02" db="EMBL/GenBank/DDBJ databases">
        <authorList>
            <person name="Shen X.-R."/>
            <person name="Zhang Y.-X."/>
        </authorList>
    </citation>
    <scope>NUCLEOTIDE SEQUENCE</scope>
    <source>
        <strain evidence="1">SYP-B3998</strain>
    </source>
</reference>
<organism evidence="1">
    <name type="scientific">Paenibacillus sp. SYP-B3998</name>
    <dbReference type="NCBI Taxonomy" id="2678564"/>
    <lineage>
        <taxon>Bacteria</taxon>
        <taxon>Bacillati</taxon>
        <taxon>Bacillota</taxon>
        <taxon>Bacilli</taxon>
        <taxon>Bacillales</taxon>
        <taxon>Paenibacillaceae</taxon>
        <taxon>Paenibacillus</taxon>
    </lineage>
</organism>
<evidence type="ECO:0000313" key="1">
    <source>
        <dbReference type="EMBL" id="NEW06741.1"/>
    </source>
</evidence>